<proteinExistence type="predicted"/>
<feature type="region of interest" description="Disordered" evidence="1">
    <location>
        <begin position="22"/>
        <end position="49"/>
    </location>
</feature>
<protein>
    <submittedName>
        <fullName evidence="2">Uncharacterized protein</fullName>
    </submittedName>
</protein>
<reference evidence="2 3" key="1">
    <citation type="submission" date="2014-04" db="EMBL/GenBank/DDBJ databases">
        <title>Evolutionary Origins and Diversification of the Mycorrhizal Mutualists.</title>
        <authorList>
            <consortium name="DOE Joint Genome Institute"/>
            <consortium name="Mycorrhizal Genomics Consortium"/>
            <person name="Kohler A."/>
            <person name="Kuo A."/>
            <person name="Nagy L.G."/>
            <person name="Floudas D."/>
            <person name="Copeland A."/>
            <person name="Barry K.W."/>
            <person name="Cichocki N."/>
            <person name="Veneault-Fourrey C."/>
            <person name="LaButti K."/>
            <person name="Lindquist E.A."/>
            <person name="Lipzen A."/>
            <person name="Lundell T."/>
            <person name="Morin E."/>
            <person name="Murat C."/>
            <person name="Riley R."/>
            <person name="Ohm R."/>
            <person name="Sun H."/>
            <person name="Tunlid A."/>
            <person name="Henrissat B."/>
            <person name="Grigoriev I.V."/>
            <person name="Hibbett D.S."/>
            <person name="Martin F."/>
        </authorList>
    </citation>
    <scope>NUCLEOTIDE SEQUENCE [LARGE SCALE GENOMIC DNA]</scope>
    <source>
        <strain evidence="2 3">FD-317 M1</strain>
    </source>
</reference>
<evidence type="ECO:0000256" key="1">
    <source>
        <dbReference type="SAM" id="MobiDB-lite"/>
    </source>
</evidence>
<gene>
    <name evidence="2" type="ORF">GYMLUDRAFT_376679</name>
</gene>
<evidence type="ECO:0000313" key="3">
    <source>
        <dbReference type="Proteomes" id="UP000053593"/>
    </source>
</evidence>
<accession>A0A0D0C221</accession>
<organism evidence="2 3">
    <name type="scientific">Collybiopsis luxurians FD-317 M1</name>
    <dbReference type="NCBI Taxonomy" id="944289"/>
    <lineage>
        <taxon>Eukaryota</taxon>
        <taxon>Fungi</taxon>
        <taxon>Dikarya</taxon>
        <taxon>Basidiomycota</taxon>
        <taxon>Agaricomycotina</taxon>
        <taxon>Agaricomycetes</taxon>
        <taxon>Agaricomycetidae</taxon>
        <taxon>Agaricales</taxon>
        <taxon>Marasmiineae</taxon>
        <taxon>Omphalotaceae</taxon>
        <taxon>Collybiopsis</taxon>
        <taxon>Collybiopsis luxurians</taxon>
    </lineage>
</organism>
<keyword evidence="3" id="KW-1185">Reference proteome</keyword>
<dbReference type="Proteomes" id="UP000053593">
    <property type="component" value="Unassembled WGS sequence"/>
</dbReference>
<name>A0A0D0C221_9AGAR</name>
<dbReference type="AlphaFoldDB" id="A0A0D0C221"/>
<dbReference type="HOGENOM" id="CLU_2498088_0_0_1"/>
<sequence>MALKNWFDNNDFQNRKVSATLTSSTQGNPFHTLPKEPPLVKVESSPSRTDPFRCPVPMASAVQQTFEDAVPPLLQPHVPRYSDTFS</sequence>
<evidence type="ECO:0000313" key="2">
    <source>
        <dbReference type="EMBL" id="KIK51882.1"/>
    </source>
</evidence>
<dbReference type="OrthoDB" id="10065185at2759"/>
<dbReference type="EMBL" id="KN834852">
    <property type="protein sequence ID" value="KIK51882.1"/>
    <property type="molecule type" value="Genomic_DNA"/>
</dbReference>